<evidence type="ECO:0000256" key="1">
    <source>
        <dbReference type="SAM" id="MobiDB-lite"/>
    </source>
</evidence>
<reference evidence="2 3" key="1">
    <citation type="journal article" date="2017" name="Int. J. Syst. Evol. Microbiol.">
        <title>Ramlibacter monticola sp. nov., isolated from forest soil.</title>
        <authorList>
            <person name="Chaudhary D.K."/>
            <person name="Kim J."/>
        </authorList>
    </citation>
    <scope>NUCLEOTIDE SEQUENCE [LARGE SCALE GENOMIC DNA]</scope>
    <source>
        <strain evidence="2 3">KACC 19175</strain>
    </source>
</reference>
<keyword evidence="3" id="KW-1185">Reference proteome</keyword>
<accession>A0A936Z430</accession>
<feature type="compositionally biased region" description="Polar residues" evidence="1">
    <location>
        <begin position="77"/>
        <end position="86"/>
    </location>
</feature>
<proteinExistence type="predicted"/>
<dbReference type="EMBL" id="JAEQNE010000008">
    <property type="protein sequence ID" value="MBL0394569.1"/>
    <property type="molecule type" value="Genomic_DNA"/>
</dbReference>
<gene>
    <name evidence="2" type="ORF">JJ685_25745</name>
</gene>
<dbReference type="Proteomes" id="UP000599109">
    <property type="component" value="Unassembled WGS sequence"/>
</dbReference>
<protein>
    <submittedName>
        <fullName evidence="2">Uncharacterized protein</fullName>
    </submittedName>
</protein>
<evidence type="ECO:0000313" key="3">
    <source>
        <dbReference type="Proteomes" id="UP000599109"/>
    </source>
</evidence>
<dbReference type="RefSeq" id="WP_201677230.1">
    <property type="nucleotide sequence ID" value="NZ_JAEQNE010000008.1"/>
</dbReference>
<organism evidence="2 3">
    <name type="scientific">Ramlibacter monticola</name>
    <dbReference type="NCBI Taxonomy" id="1926872"/>
    <lineage>
        <taxon>Bacteria</taxon>
        <taxon>Pseudomonadati</taxon>
        <taxon>Pseudomonadota</taxon>
        <taxon>Betaproteobacteria</taxon>
        <taxon>Burkholderiales</taxon>
        <taxon>Comamonadaceae</taxon>
        <taxon>Ramlibacter</taxon>
    </lineage>
</organism>
<dbReference type="AlphaFoldDB" id="A0A936Z430"/>
<sequence length="86" mass="9024">MQFANGDFRVESSHPISGALWPAPGAAEYAVSSRSVAIALAAKCFVPQGNEIRVVHVPSGEIVFRKGEGAAPAPEQQARQSQPASH</sequence>
<feature type="region of interest" description="Disordered" evidence="1">
    <location>
        <begin position="66"/>
        <end position="86"/>
    </location>
</feature>
<name>A0A936Z430_9BURK</name>
<comment type="caution">
    <text evidence="2">The sequence shown here is derived from an EMBL/GenBank/DDBJ whole genome shotgun (WGS) entry which is preliminary data.</text>
</comment>
<evidence type="ECO:0000313" key="2">
    <source>
        <dbReference type="EMBL" id="MBL0394569.1"/>
    </source>
</evidence>